<evidence type="ECO:0000313" key="4">
    <source>
        <dbReference type="Proteomes" id="UP000014809"/>
    </source>
</evidence>
<protein>
    <submittedName>
        <fullName evidence="3">TetR family transcriptional regulator</fullName>
    </submittedName>
</protein>
<dbReference type="SUPFAM" id="SSF46689">
    <property type="entry name" value="Homeodomain-like"/>
    <property type="match status" value="1"/>
</dbReference>
<dbReference type="eggNOG" id="COG1309">
    <property type="taxonomic scope" value="Bacteria"/>
</dbReference>
<dbReference type="EMBL" id="CP003696">
    <property type="protein sequence ID" value="AGP30233.1"/>
    <property type="molecule type" value="Genomic_DNA"/>
</dbReference>
<evidence type="ECO:0000313" key="3">
    <source>
        <dbReference type="EMBL" id="AGP30233.1"/>
    </source>
</evidence>
<proteinExistence type="predicted"/>
<keyword evidence="4" id="KW-1185">Reference proteome</keyword>
<evidence type="ECO:0000256" key="1">
    <source>
        <dbReference type="ARBA" id="ARBA00023125"/>
    </source>
</evidence>
<accession>S4XHY3</accession>
<dbReference type="Pfam" id="PF00440">
    <property type="entry name" value="TetR_N"/>
    <property type="match status" value="1"/>
</dbReference>
<dbReference type="RefSeq" id="WP_020440597.1">
    <property type="nucleotide sequence ID" value="NC_021663.1"/>
</dbReference>
<dbReference type="KEGG" id="cter:A606_02900"/>
<organism evidence="3 4">
    <name type="scientific">Corynebacterium terpenotabidum Y-11</name>
    <dbReference type="NCBI Taxonomy" id="1200352"/>
    <lineage>
        <taxon>Bacteria</taxon>
        <taxon>Bacillati</taxon>
        <taxon>Actinomycetota</taxon>
        <taxon>Actinomycetes</taxon>
        <taxon>Mycobacteriales</taxon>
        <taxon>Corynebacteriaceae</taxon>
        <taxon>Corynebacterium</taxon>
    </lineage>
</organism>
<gene>
    <name evidence="3" type="ORF">A606_02900</name>
</gene>
<reference evidence="3 4" key="1">
    <citation type="submission" date="2012-06" db="EMBL/GenBank/DDBJ databases">
        <title>Complete genome sequence of Corynebacterium terpenotabidum Y-11 (=DSM 44721).</title>
        <authorList>
            <person name="Ruckert C."/>
            <person name="Albersmeier A."/>
            <person name="Al-Dilaimi A."/>
            <person name="Szczepanowski R."/>
            <person name="Kalinowski J."/>
        </authorList>
    </citation>
    <scope>NUCLEOTIDE SEQUENCE [LARGE SCALE GENOMIC DNA]</scope>
    <source>
        <strain evidence="3 4">Y-11</strain>
    </source>
</reference>
<dbReference type="HOGENOM" id="CLU_1238518_0_0_11"/>
<dbReference type="InterPro" id="IPR001647">
    <property type="entry name" value="HTH_TetR"/>
</dbReference>
<name>S4XHY3_9CORY</name>
<dbReference type="PATRIC" id="fig|1200352.3.peg.582"/>
<dbReference type="STRING" id="1200352.A606_02900"/>
<dbReference type="Proteomes" id="UP000014809">
    <property type="component" value="Chromosome"/>
</dbReference>
<dbReference type="Gene3D" id="1.10.357.10">
    <property type="entry name" value="Tetracycline Repressor, domain 2"/>
    <property type="match status" value="1"/>
</dbReference>
<feature type="domain" description="HTH tetR-type" evidence="2">
    <location>
        <begin position="25"/>
        <end position="58"/>
    </location>
</feature>
<evidence type="ECO:0000259" key="2">
    <source>
        <dbReference type="Pfam" id="PF00440"/>
    </source>
</evidence>
<keyword evidence="1" id="KW-0238">DNA-binding</keyword>
<dbReference type="SUPFAM" id="SSF48498">
    <property type="entry name" value="Tetracyclin repressor-like, C-terminal domain"/>
    <property type="match status" value="1"/>
</dbReference>
<sequence>MTGYRSGRPPRFTREDAVCAALDLGIADFSMTGVARALGVTTPALYRLFLSRDDLLEDCLRTVCTQFPLVTSHVSWREMLEQYAAVLWEMFTRYPGMDSVFTTFRRSIRRTIPQHIEFYRSLQCHGFSVGQAHFAGTSILHLTTAASALLSRHREELIRDFGKPGARVFLADGGRILTDVTDLEETTRRQWWTSVTFFLRALEQVAPEWPEYSGPLPVPPTDL</sequence>
<dbReference type="GO" id="GO:0003677">
    <property type="term" value="F:DNA binding"/>
    <property type="evidence" value="ECO:0007669"/>
    <property type="project" value="UniProtKB-KW"/>
</dbReference>
<dbReference type="InterPro" id="IPR036271">
    <property type="entry name" value="Tet_transcr_reg_TetR-rel_C_sf"/>
</dbReference>
<dbReference type="AlphaFoldDB" id="S4XHY3"/>
<dbReference type="OrthoDB" id="2570341at2"/>
<dbReference type="InterPro" id="IPR009057">
    <property type="entry name" value="Homeodomain-like_sf"/>
</dbReference>